<dbReference type="Proteomes" id="UP000283374">
    <property type="component" value="Unassembled WGS sequence"/>
</dbReference>
<dbReference type="AlphaFoldDB" id="A0A413RHT0"/>
<keyword evidence="2" id="KW-1185">Reference proteome</keyword>
<accession>A0A413RHT0</accession>
<gene>
    <name evidence="1" type="ORF">D1825_16010</name>
</gene>
<sequence length="126" mass="14636">MRRDFTLYEFQTEAGMWVRLHDMRFIGFDYQVQIPTLTLRFVYDDPQWTPPEARATPVAVLSFREVLVHAWEDDDDLLGTPIEVRGQVGALDYLSSSNEFSLNTVNTRLRFSARSLEVHLEPVEDA</sequence>
<evidence type="ECO:0000313" key="1">
    <source>
        <dbReference type="EMBL" id="RHA37745.1"/>
    </source>
</evidence>
<proteinExistence type="predicted"/>
<dbReference type="EMBL" id="QWKP01000220">
    <property type="protein sequence ID" value="RHA37745.1"/>
    <property type="molecule type" value="Genomic_DNA"/>
</dbReference>
<reference evidence="1 2" key="1">
    <citation type="submission" date="2018-08" db="EMBL/GenBank/DDBJ databases">
        <title>Cellulomonas rhizosphaerae sp. nov., a novel actinomycete isolated from soil.</title>
        <authorList>
            <person name="Tian Y."/>
        </authorList>
    </citation>
    <scope>NUCLEOTIDE SEQUENCE [LARGE SCALE GENOMIC DNA]</scope>
    <source>
        <strain evidence="1 2">NEAU-TCZ24</strain>
    </source>
</reference>
<comment type="caution">
    <text evidence="1">The sequence shown here is derived from an EMBL/GenBank/DDBJ whole genome shotgun (WGS) entry which is preliminary data.</text>
</comment>
<protein>
    <submittedName>
        <fullName evidence="1">Uncharacterized protein</fullName>
    </submittedName>
</protein>
<name>A0A413RHT0_9CELL</name>
<organism evidence="1 2">
    <name type="scientific">Cellulomonas rhizosphaerae</name>
    <dbReference type="NCBI Taxonomy" id="2293719"/>
    <lineage>
        <taxon>Bacteria</taxon>
        <taxon>Bacillati</taxon>
        <taxon>Actinomycetota</taxon>
        <taxon>Actinomycetes</taxon>
        <taxon>Micrococcales</taxon>
        <taxon>Cellulomonadaceae</taxon>
        <taxon>Cellulomonas</taxon>
    </lineage>
</organism>
<evidence type="ECO:0000313" key="2">
    <source>
        <dbReference type="Proteomes" id="UP000283374"/>
    </source>
</evidence>